<feature type="non-terminal residue" evidence="1">
    <location>
        <position position="1"/>
    </location>
</feature>
<organism evidence="1">
    <name type="scientific">marine sediment metagenome</name>
    <dbReference type="NCBI Taxonomy" id="412755"/>
    <lineage>
        <taxon>unclassified sequences</taxon>
        <taxon>metagenomes</taxon>
        <taxon>ecological metagenomes</taxon>
    </lineage>
</organism>
<evidence type="ECO:0000313" key="1">
    <source>
        <dbReference type="EMBL" id="KKL48369.1"/>
    </source>
</evidence>
<reference evidence="1" key="1">
    <citation type="journal article" date="2015" name="Nature">
        <title>Complex archaea that bridge the gap between prokaryotes and eukaryotes.</title>
        <authorList>
            <person name="Spang A."/>
            <person name="Saw J.H."/>
            <person name="Jorgensen S.L."/>
            <person name="Zaremba-Niedzwiedzka K."/>
            <person name="Martijn J."/>
            <person name="Lind A.E."/>
            <person name="van Eijk R."/>
            <person name="Schleper C."/>
            <person name="Guy L."/>
            <person name="Ettema T.J."/>
        </authorList>
    </citation>
    <scope>NUCLEOTIDE SEQUENCE</scope>
</reference>
<dbReference type="AlphaFoldDB" id="A0A0F9CGZ1"/>
<comment type="caution">
    <text evidence="1">The sequence shown here is derived from an EMBL/GenBank/DDBJ whole genome shotgun (WGS) entry which is preliminary data.</text>
</comment>
<dbReference type="EMBL" id="LAZR01033339">
    <property type="protein sequence ID" value="KKL48369.1"/>
    <property type="molecule type" value="Genomic_DNA"/>
</dbReference>
<gene>
    <name evidence="1" type="ORF">LCGC14_2326240</name>
</gene>
<sequence length="131" mass="14437">PQMPIDFEAIVSEFPSAIVSPDAVLVSAEELHSAVTELREARADAKRLRKTVSAYDVVVNRDMTGEERVKFGHKSIERHNGYRDLEAEVARLKRVEAAAQDLSEWLEDAARSPGTGATPLPIAKMRAVLNV</sequence>
<name>A0A0F9CGZ1_9ZZZZ</name>
<proteinExistence type="predicted"/>
<protein>
    <submittedName>
        <fullName evidence="1">Uncharacterized protein</fullName>
    </submittedName>
</protein>
<accession>A0A0F9CGZ1</accession>